<dbReference type="InterPro" id="IPR023753">
    <property type="entry name" value="FAD/NAD-binding_dom"/>
</dbReference>
<dbReference type="PANTHER" id="PTHR22912:SF217">
    <property type="entry name" value="DIHYDROLIPOYL DEHYDROGENASE"/>
    <property type="match status" value="1"/>
</dbReference>
<dbReference type="SUPFAM" id="SSF51905">
    <property type="entry name" value="FAD/NAD(P)-binding domain"/>
    <property type="match status" value="1"/>
</dbReference>
<evidence type="ECO:0000256" key="3">
    <source>
        <dbReference type="ARBA" id="ARBA00007532"/>
    </source>
</evidence>
<proteinExistence type="inferred from homology"/>
<sequence length="450" mass="48911">MYDLIIIGSGPAGYVAAIRAGQVGLKTAIVERSKIGGMCLNWGCIPSKSMIESLKLYNKISKDAGRFGIEGIDKNSVCFNWNKALKRADGIVKKLTGGVEFLLKKNGVDIINGEAKIVSANSILVDNRLLETKSIIIATGSTSPTLKSSNAGLVIEPAELFKERDFPENIVIYGKSPVAVELAQAFNLMDKKVTLISDGSSIMPKADKYISSFILNKLKKERIEVIFDFKIESVDSIWSGGTLNVNGKEVKCEMIINASDRLGNLISSDIQIETSDGYYSVNDHFMTSVENIYAVGDVNGLSMFAHVGSAQGLNVVNRLKGIDHKLDMKKLPLNMYTIPEAARIGLTEDEVKAEGVDYKISEFPLSANGKAQTEGNAEGFVRILSDKKYGEVLGVQIVASNATDMINEASAYIQLESTVYDIAQTVHTHPTVSEVFMEAGFEAVDFAIHK</sequence>
<dbReference type="PRINTS" id="PR00411">
    <property type="entry name" value="PNDRDTASEI"/>
</dbReference>
<evidence type="ECO:0000256" key="8">
    <source>
        <dbReference type="ARBA" id="ARBA00023027"/>
    </source>
</evidence>
<comment type="subcellular location">
    <subcellularLocation>
        <location evidence="2">Cytoplasm</location>
    </subcellularLocation>
</comment>
<dbReference type="SUPFAM" id="SSF55424">
    <property type="entry name" value="FAD/NAD-linked reductases, dimerisation (C-terminal) domain"/>
    <property type="match status" value="1"/>
</dbReference>
<evidence type="ECO:0000256" key="5">
    <source>
        <dbReference type="ARBA" id="ARBA00022630"/>
    </source>
</evidence>
<dbReference type="InterPro" id="IPR001100">
    <property type="entry name" value="Pyr_nuc-diS_OxRdtase"/>
</dbReference>
<keyword evidence="7 13" id="KW-0560">Oxidoreductase</keyword>
<dbReference type="GO" id="GO:0004148">
    <property type="term" value="F:dihydrolipoyl dehydrogenase (NADH) activity"/>
    <property type="evidence" value="ECO:0007669"/>
    <property type="project" value="UniProtKB-EC"/>
</dbReference>
<evidence type="ECO:0000256" key="9">
    <source>
        <dbReference type="ARBA" id="ARBA00023157"/>
    </source>
</evidence>
<dbReference type="InterPro" id="IPR016156">
    <property type="entry name" value="FAD/NAD-linked_Rdtase_dimer_sf"/>
</dbReference>
<comment type="cofactor">
    <cofactor evidence="1">
        <name>FAD</name>
        <dbReference type="ChEBI" id="CHEBI:57692"/>
    </cofactor>
</comment>
<feature type="domain" description="FAD/NAD(P)-binding" evidence="12">
    <location>
        <begin position="2"/>
        <end position="312"/>
    </location>
</feature>
<accession>A0A644XFP7</accession>
<gene>
    <name evidence="13" type="primary">pdhD_9</name>
    <name evidence="13" type="ORF">SDC9_61273</name>
</gene>
<evidence type="ECO:0000313" key="13">
    <source>
        <dbReference type="EMBL" id="MPM14909.1"/>
    </source>
</evidence>
<keyword evidence="8" id="KW-0520">NAD</keyword>
<dbReference type="InterPro" id="IPR036188">
    <property type="entry name" value="FAD/NAD-bd_sf"/>
</dbReference>
<evidence type="ECO:0000259" key="12">
    <source>
        <dbReference type="Pfam" id="PF07992"/>
    </source>
</evidence>
<name>A0A644XFP7_9ZZZZ</name>
<evidence type="ECO:0000256" key="2">
    <source>
        <dbReference type="ARBA" id="ARBA00004496"/>
    </source>
</evidence>
<dbReference type="InterPro" id="IPR006258">
    <property type="entry name" value="Lipoamide_DH"/>
</dbReference>
<feature type="domain" description="Pyridine nucleotide-disulphide oxidoreductase dimerisation" evidence="11">
    <location>
        <begin position="332"/>
        <end position="439"/>
    </location>
</feature>
<keyword evidence="4" id="KW-0963">Cytoplasm</keyword>
<dbReference type="InterPro" id="IPR012999">
    <property type="entry name" value="Pyr_OxRdtase_I_AS"/>
</dbReference>
<dbReference type="GO" id="GO:0006103">
    <property type="term" value="P:2-oxoglutarate metabolic process"/>
    <property type="evidence" value="ECO:0007669"/>
    <property type="project" value="TreeGrafter"/>
</dbReference>
<evidence type="ECO:0000256" key="6">
    <source>
        <dbReference type="ARBA" id="ARBA00022827"/>
    </source>
</evidence>
<keyword evidence="10" id="KW-0676">Redox-active center</keyword>
<dbReference type="GO" id="GO:0050660">
    <property type="term" value="F:flavin adenine dinucleotide binding"/>
    <property type="evidence" value="ECO:0007669"/>
    <property type="project" value="InterPro"/>
</dbReference>
<evidence type="ECO:0000256" key="1">
    <source>
        <dbReference type="ARBA" id="ARBA00001974"/>
    </source>
</evidence>
<dbReference type="EMBL" id="VSSQ01002356">
    <property type="protein sequence ID" value="MPM14909.1"/>
    <property type="molecule type" value="Genomic_DNA"/>
</dbReference>
<dbReference type="AlphaFoldDB" id="A0A644XFP7"/>
<keyword evidence="9" id="KW-1015">Disulfide bond</keyword>
<reference evidence="13" key="1">
    <citation type="submission" date="2019-08" db="EMBL/GenBank/DDBJ databases">
        <authorList>
            <person name="Kucharzyk K."/>
            <person name="Murdoch R.W."/>
            <person name="Higgins S."/>
            <person name="Loffler F."/>
        </authorList>
    </citation>
    <scope>NUCLEOTIDE SEQUENCE</scope>
</reference>
<organism evidence="13">
    <name type="scientific">bioreactor metagenome</name>
    <dbReference type="NCBI Taxonomy" id="1076179"/>
    <lineage>
        <taxon>unclassified sequences</taxon>
        <taxon>metagenomes</taxon>
        <taxon>ecological metagenomes</taxon>
    </lineage>
</organism>
<evidence type="ECO:0000256" key="4">
    <source>
        <dbReference type="ARBA" id="ARBA00022490"/>
    </source>
</evidence>
<dbReference type="Pfam" id="PF02852">
    <property type="entry name" value="Pyr_redox_dim"/>
    <property type="match status" value="1"/>
</dbReference>
<comment type="caution">
    <text evidence="13">The sequence shown here is derived from an EMBL/GenBank/DDBJ whole genome shotgun (WGS) entry which is preliminary data.</text>
</comment>
<dbReference type="PIRSF" id="PIRSF000350">
    <property type="entry name" value="Mercury_reductase_MerA"/>
    <property type="match status" value="1"/>
</dbReference>
<keyword evidence="5" id="KW-0285">Flavoprotein</keyword>
<protein>
    <submittedName>
        <fullName evidence="13">Dihydrolipoyl dehydrogenase</fullName>
        <ecNumber evidence="13">1.8.1.4</ecNumber>
    </submittedName>
</protein>
<dbReference type="FunFam" id="3.30.390.30:FF:000001">
    <property type="entry name" value="Dihydrolipoyl dehydrogenase"/>
    <property type="match status" value="1"/>
</dbReference>
<evidence type="ECO:0000256" key="10">
    <source>
        <dbReference type="ARBA" id="ARBA00023284"/>
    </source>
</evidence>
<dbReference type="PROSITE" id="PS00076">
    <property type="entry name" value="PYRIDINE_REDOX_1"/>
    <property type="match status" value="1"/>
</dbReference>
<keyword evidence="6" id="KW-0274">FAD</keyword>
<dbReference type="InterPro" id="IPR050151">
    <property type="entry name" value="Class-I_Pyr_Nuc-Dis_Oxidored"/>
</dbReference>
<dbReference type="EC" id="1.8.1.4" evidence="13"/>
<dbReference type="Gene3D" id="3.30.390.30">
    <property type="match status" value="1"/>
</dbReference>
<dbReference type="NCBIfam" id="TIGR01350">
    <property type="entry name" value="lipoamide_DH"/>
    <property type="match status" value="1"/>
</dbReference>
<dbReference type="GO" id="GO:0005737">
    <property type="term" value="C:cytoplasm"/>
    <property type="evidence" value="ECO:0007669"/>
    <property type="project" value="UniProtKB-SubCell"/>
</dbReference>
<evidence type="ECO:0000256" key="7">
    <source>
        <dbReference type="ARBA" id="ARBA00023002"/>
    </source>
</evidence>
<dbReference type="InterPro" id="IPR004099">
    <property type="entry name" value="Pyr_nucl-diS_OxRdtase_dimer"/>
</dbReference>
<dbReference type="PRINTS" id="PR00368">
    <property type="entry name" value="FADPNR"/>
</dbReference>
<evidence type="ECO:0000259" key="11">
    <source>
        <dbReference type="Pfam" id="PF02852"/>
    </source>
</evidence>
<dbReference type="Pfam" id="PF07992">
    <property type="entry name" value="Pyr_redox_2"/>
    <property type="match status" value="1"/>
</dbReference>
<dbReference type="PANTHER" id="PTHR22912">
    <property type="entry name" value="DISULFIDE OXIDOREDUCTASE"/>
    <property type="match status" value="1"/>
</dbReference>
<dbReference type="Gene3D" id="3.50.50.60">
    <property type="entry name" value="FAD/NAD(P)-binding domain"/>
    <property type="match status" value="2"/>
</dbReference>
<comment type="similarity">
    <text evidence="3">Belongs to the class-I pyridine nucleotide-disulfide oxidoreductase family.</text>
</comment>